<dbReference type="Pfam" id="PF02823">
    <property type="entry name" value="ATP-synt_DE_N"/>
    <property type="match status" value="1"/>
</dbReference>
<evidence type="ECO:0000256" key="8">
    <source>
        <dbReference type="HAMAP-Rule" id="MF_00530"/>
    </source>
</evidence>
<dbReference type="CDD" id="cd12152">
    <property type="entry name" value="F1-ATPase_delta"/>
    <property type="match status" value="1"/>
</dbReference>
<keyword evidence="4 8" id="KW-0813">Transport</keyword>
<gene>
    <name evidence="8" type="primary">atpC</name>
    <name evidence="10" type="ORF">WT56_29330</name>
</gene>
<keyword evidence="8" id="KW-0375">Hydrogen ion transport</keyword>
<comment type="similarity">
    <text evidence="3 8">Belongs to the ATPase epsilon chain family.</text>
</comment>
<dbReference type="GO" id="GO:0012505">
    <property type="term" value="C:endomembrane system"/>
    <property type="evidence" value="ECO:0007669"/>
    <property type="project" value="UniProtKB-SubCell"/>
</dbReference>
<dbReference type="GO" id="GO:0005524">
    <property type="term" value="F:ATP binding"/>
    <property type="evidence" value="ECO:0007669"/>
    <property type="project" value="UniProtKB-UniRule"/>
</dbReference>
<dbReference type="InterPro" id="IPR020546">
    <property type="entry name" value="ATP_synth_F1_dsu/esu_N"/>
</dbReference>
<evidence type="ECO:0000256" key="4">
    <source>
        <dbReference type="ARBA" id="ARBA00022448"/>
    </source>
</evidence>
<evidence type="ECO:0000256" key="6">
    <source>
        <dbReference type="ARBA" id="ARBA00023136"/>
    </source>
</evidence>
<comment type="function">
    <text evidence="1 8">Produces ATP from ADP in the presence of a proton gradient across the membrane.</text>
</comment>
<comment type="subcellular location">
    <subcellularLocation>
        <location evidence="8">Cell membrane</location>
        <topology evidence="8">Peripheral membrane protein</topology>
    </subcellularLocation>
    <subcellularLocation>
        <location evidence="2">Endomembrane system</location>
        <topology evidence="2">Peripheral membrane protein</topology>
    </subcellularLocation>
</comment>
<dbReference type="Proteomes" id="UP000062912">
    <property type="component" value="Unassembled WGS sequence"/>
</dbReference>
<evidence type="ECO:0000259" key="9">
    <source>
        <dbReference type="Pfam" id="PF02823"/>
    </source>
</evidence>
<reference evidence="10 11" key="1">
    <citation type="submission" date="2015-11" db="EMBL/GenBank/DDBJ databases">
        <title>Expanding the genomic diversity of Burkholderia species for the development of highly accurate diagnostics.</title>
        <authorList>
            <person name="Sahl J."/>
            <person name="Keim P."/>
            <person name="Wagner D."/>
        </authorList>
    </citation>
    <scope>NUCLEOTIDE SEQUENCE [LARGE SCALE GENOMIC DNA]</scope>
    <source>
        <strain evidence="10 11">MSMB368WGS</strain>
    </source>
</reference>
<feature type="domain" description="ATP synthase F1 complex delta/epsilon subunit N-terminal" evidence="9">
    <location>
        <begin position="5"/>
        <end position="84"/>
    </location>
</feature>
<dbReference type="SUPFAM" id="SSF51344">
    <property type="entry name" value="Epsilon subunit of F1F0-ATP synthase N-terminal domain"/>
    <property type="match status" value="1"/>
</dbReference>
<keyword evidence="5 8" id="KW-0406">Ion transport</keyword>
<proteinExistence type="inferred from homology"/>
<dbReference type="HAMAP" id="MF_00530">
    <property type="entry name" value="ATP_synth_epsil_bac"/>
    <property type="match status" value="1"/>
</dbReference>
<keyword evidence="6 8" id="KW-0472">Membrane</keyword>
<keyword evidence="7 8" id="KW-0139">CF(1)</keyword>
<evidence type="ECO:0000256" key="2">
    <source>
        <dbReference type="ARBA" id="ARBA00004184"/>
    </source>
</evidence>
<accession>A0A132E8Y8</accession>
<dbReference type="InterPro" id="IPR001469">
    <property type="entry name" value="ATP_synth_F1_dsu/esu"/>
</dbReference>
<sequence>MSTALHMTIATPAGMLVDAPDVVAFRAEDATGSFGVLPGHADFLTVLSPCVMRWRTADGTRRFCVISGGVLRVVNGKDVNIACRDGELGDALETLETRVRDARESRIDAARRVRVEQTRLNAQAIRQVLKYLRPGAPAAAGHADRTNEGNGHGR</sequence>
<evidence type="ECO:0000256" key="1">
    <source>
        <dbReference type="ARBA" id="ARBA00003543"/>
    </source>
</evidence>
<evidence type="ECO:0000313" key="10">
    <source>
        <dbReference type="EMBL" id="KWF21288.1"/>
    </source>
</evidence>
<dbReference type="RefSeq" id="WP_060246090.1">
    <property type="nucleotide sequence ID" value="NZ_LPJR01000073.1"/>
</dbReference>
<keyword evidence="8" id="KW-0066">ATP synthesis</keyword>
<keyword evidence="8" id="KW-1003">Cell membrane</keyword>
<dbReference type="GO" id="GO:0046933">
    <property type="term" value="F:proton-transporting ATP synthase activity, rotational mechanism"/>
    <property type="evidence" value="ECO:0007669"/>
    <property type="project" value="UniProtKB-UniRule"/>
</dbReference>
<dbReference type="InterPro" id="IPR036771">
    <property type="entry name" value="ATPsynth_dsu/esu_N"/>
</dbReference>
<evidence type="ECO:0000313" key="11">
    <source>
        <dbReference type="Proteomes" id="UP000062912"/>
    </source>
</evidence>
<dbReference type="AlphaFoldDB" id="A0A132E8Y8"/>
<evidence type="ECO:0000256" key="7">
    <source>
        <dbReference type="ARBA" id="ARBA00023196"/>
    </source>
</evidence>
<evidence type="ECO:0000256" key="3">
    <source>
        <dbReference type="ARBA" id="ARBA00005712"/>
    </source>
</evidence>
<dbReference type="NCBIfam" id="TIGR03166">
    <property type="entry name" value="alt_F1F0_F1_eps"/>
    <property type="match status" value="1"/>
</dbReference>
<comment type="subunit">
    <text evidence="8">F-type ATPases have 2 components, CF(1) - the catalytic core - and CF(0) - the membrane proton channel. CF(1) has five subunits: alpha(3), beta(3), gamma(1), delta(1), epsilon(1). CF(0) has three main subunits: a, b and c.</text>
</comment>
<organism evidence="10 11">
    <name type="scientific">Burkholderia pseudomultivorans</name>
    <dbReference type="NCBI Taxonomy" id="1207504"/>
    <lineage>
        <taxon>Bacteria</taxon>
        <taxon>Pseudomonadati</taxon>
        <taxon>Pseudomonadota</taxon>
        <taxon>Betaproteobacteria</taxon>
        <taxon>Burkholderiales</taxon>
        <taxon>Burkholderiaceae</taxon>
        <taxon>Burkholderia</taxon>
        <taxon>Burkholderia cepacia complex</taxon>
    </lineage>
</organism>
<dbReference type="GO" id="GO:0005886">
    <property type="term" value="C:plasma membrane"/>
    <property type="evidence" value="ECO:0007669"/>
    <property type="project" value="UniProtKB-SubCell"/>
</dbReference>
<evidence type="ECO:0000256" key="5">
    <source>
        <dbReference type="ARBA" id="ARBA00023065"/>
    </source>
</evidence>
<dbReference type="OrthoDB" id="8546953at2"/>
<comment type="caution">
    <text evidence="10">The sequence shown here is derived from an EMBL/GenBank/DDBJ whole genome shotgun (WGS) entry which is preliminary data.</text>
</comment>
<dbReference type="EMBL" id="LPJR01000073">
    <property type="protein sequence ID" value="KWF21288.1"/>
    <property type="molecule type" value="Genomic_DNA"/>
</dbReference>
<name>A0A132E8Y8_9BURK</name>
<dbReference type="InterPro" id="IPR024037">
    <property type="entry name" value="Alt_ATP_synth_F1_esu"/>
</dbReference>
<dbReference type="Gene3D" id="2.60.15.10">
    <property type="entry name" value="F0F1 ATP synthase delta/epsilon subunit, N-terminal"/>
    <property type="match status" value="1"/>
</dbReference>
<dbReference type="GO" id="GO:0045259">
    <property type="term" value="C:proton-transporting ATP synthase complex"/>
    <property type="evidence" value="ECO:0007669"/>
    <property type="project" value="UniProtKB-KW"/>
</dbReference>
<protein>
    <recommendedName>
        <fullName evidence="8">ATP synthase epsilon chain</fullName>
    </recommendedName>
    <alternativeName>
        <fullName evidence="8">ATP synthase F1 sector epsilon subunit</fullName>
    </alternativeName>
    <alternativeName>
        <fullName evidence="8">F-ATPase epsilon subunit</fullName>
    </alternativeName>
</protein>
<dbReference type="NCBIfam" id="NF009981">
    <property type="entry name" value="PRK13447.1"/>
    <property type="match status" value="1"/>
</dbReference>